<protein>
    <submittedName>
        <fullName evidence="2">Unannotated protein</fullName>
    </submittedName>
</protein>
<name>A0A6J7KXF1_9ZZZZ</name>
<evidence type="ECO:0000313" key="1">
    <source>
        <dbReference type="EMBL" id="CAB4851779.1"/>
    </source>
</evidence>
<sequence length="235" mass="26552">MTSLDIREQFTIATGLRITEVFSPGRSMSALRALQNSLLRHFPQHAHVLPELDAAWREGSHDPEVIVHAWLLENEVENACGFLIFHTNLRRAMMLQHFVAMDKAMRSGLPFNWMHSLFDAALAVSEREAAVAGVRLLGSMGENDAQHMAGWRRIGYRLLDVDYHEPEHGKHWADYEELTYLTPAPMVRLTEYGSAVPLRDVATAAVSAYLLDHYLLEPDNPTVTRTLELARGLPD</sequence>
<dbReference type="EMBL" id="CAFBIZ010000194">
    <property type="protein sequence ID" value="CAB4851779.1"/>
    <property type="molecule type" value="Genomic_DNA"/>
</dbReference>
<proteinExistence type="predicted"/>
<dbReference type="EMBL" id="CAFBND010000139">
    <property type="protein sequence ID" value="CAB4959242.1"/>
    <property type="molecule type" value="Genomic_DNA"/>
</dbReference>
<reference evidence="2" key="1">
    <citation type="submission" date="2020-05" db="EMBL/GenBank/DDBJ databases">
        <authorList>
            <person name="Chiriac C."/>
            <person name="Salcher M."/>
            <person name="Ghai R."/>
            <person name="Kavagutti S V."/>
        </authorList>
    </citation>
    <scope>NUCLEOTIDE SEQUENCE</scope>
</reference>
<gene>
    <name evidence="1" type="ORF">UFOPK3268_01355</name>
    <name evidence="2" type="ORF">UFOPK3752_02169</name>
</gene>
<organism evidence="2">
    <name type="scientific">freshwater metagenome</name>
    <dbReference type="NCBI Taxonomy" id="449393"/>
    <lineage>
        <taxon>unclassified sequences</taxon>
        <taxon>metagenomes</taxon>
        <taxon>ecological metagenomes</taxon>
    </lineage>
</organism>
<accession>A0A6J7KXF1</accession>
<evidence type="ECO:0000313" key="2">
    <source>
        <dbReference type="EMBL" id="CAB4959242.1"/>
    </source>
</evidence>
<dbReference type="AlphaFoldDB" id="A0A6J7KXF1"/>